<dbReference type="GO" id="GO:0005524">
    <property type="term" value="F:ATP binding"/>
    <property type="evidence" value="ECO:0007669"/>
    <property type="project" value="UniProtKB-UniRule"/>
</dbReference>
<dbReference type="EMBL" id="CADEPM010000002">
    <property type="protein sequence ID" value="CAB3399902.1"/>
    <property type="molecule type" value="Genomic_DNA"/>
</dbReference>
<accession>A0A8S1EIX1</accession>
<protein>
    <recommendedName>
        <fullName evidence="7">Protein kinase domain-containing protein</fullName>
    </recommendedName>
</protein>
<keyword evidence="4" id="KW-0418">Kinase</keyword>
<keyword evidence="5 6" id="KW-0067">ATP-binding</keyword>
<comment type="caution">
    <text evidence="8">The sequence shown here is derived from an EMBL/GenBank/DDBJ whole genome shotgun (WGS) entry which is preliminary data.</text>
</comment>
<dbReference type="PANTHER" id="PTHR24058:SF28">
    <property type="entry name" value="SERINE_THREONINE-PROTEIN KINASE MINIBRAIN"/>
    <property type="match status" value="1"/>
</dbReference>
<feature type="domain" description="Protein kinase" evidence="7">
    <location>
        <begin position="380"/>
        <end position="677"/>
    </location>
</feature>
<name>A0A8S1EIX1_9PELO</name>
<dbReference type="Proteomes" id="UP000494206">
    <property type="component" value="Unassembled WGS sequence"/>
</dbReference>
<evidence type="ECO:0000256" key="5">
    <source>
        <dbReference type="ARBA" id="ARBA00022840"/>
    </source>
</evidence>
<keyword evidence="1" id="KW-0723">Serine/threonine-protein kinase</keyword>
<evidence type="ECO:0000256" key="2">
    <source>
        <dbReference type="ARBA" id="ARBA00022679"/>
    </source>
</evidence>
<keyword evidence="3 6" id="KW-0547">Nucleotide-binding</keyword>
<dbReference type="InterPro" id="IPR017441">
    <property type="entry name" value="Protein_kinase_ATP_BS"/>
</dbReference>
<evidence type="ECO:0000256" key="1">
    <source>
        <dbReference type="ARBA" id="ARBA00022527"/>
    </source>
</evidence>
<dbReference type="InterPro" id="IPR000719">
    <property type="entry name" value="Prot_kinase_dom"/>
</dbReference>
<dbReference type="Gene3D" id="3.30.200.20">
    <property type="entry name" value="Phosphorylase Kinase, domain 1"/>
    <property type="match status" value="2"/>
</dbReference>
<dbReference type="InterPro" id="IPR011009">
    <property type="entry name" value="Kinase-like_dom_sf"/>
</dbReference>
<evidence type="ECO:0000313" key="9">
    <source>
        <dbReference type="Proteomes" id="UP000494206"/>
    </source>
</evidence>
<evidence type="ECO:0000256" key="4">
    <source>
        <dbReference type="ARBA" id="ARBA00022777"/>
    </source>
</evidence>
<evidence type="ECO:0000313" key="8">
    <source>
        <dbReference type="EMBL" id="CAB3399902.1"/>
    </source>
</evidence>
<dbReference type="AlphaFoldDB" id="A0A8S1EIX1"/>
<feature type="binding site" evidence="6">
    <location>
        <position position="30"/>
    </location>
    <ligand>
        <name>ATP</name>
        <dbReference type="ChEBI" id="CHEBI:30616"/>
    </ligand>
</feature>
<dbReference type="Gene3D" id="1.10.510.10">
    <property type="entry name" value="Transferase(Phosphotransferase) domain 1"/>
    <property type="match status" value="2"/>
</dbReference>
<dbReference type="OrthoDB" id="5845449at2759"/>
<reference evidence="8 9" key="1">
    <citation type="submission" date="2020-04" db="EMBL/GenBank/DDBJ databases">
        <authorList>
            <person name="Laetsch R D."/>
            <person name="Stevens L."/>
            <person name="Kumar S."/>
            <person name="Blaxter L. M."/>
        </authorList>
    </citation>
    <scope>NUCLEOTIDE SEQUENCE [LARGE SCALE GENOMIC DNA]</scope>
</reference>
<keyword evidence="2" id="KW-0808">Transferase</keyword>
<dbReference type="InterPro" id="IPR008271">
    <property type="entry name" value="Ser/Thr_kinase_AS"/>
</dbReference>
<organism evidence="8 9">
    <name type="scientific">Caenorhabditis bovis</name>
    <dbReference type="NCBI Taxonomy" id="2654633"/>
    <lineage>
        <taxon>Eukaryota</taxon>
        <taxon>Metazoa</taxon>
        <taxon>Ecdysozoa</taxon>
        <taxon>Nematoda</taxon>
        <taxon>Chromadorea</taxon>
        <taxon>Rhabditida</taxon>
        <taxon>Rhabditina</taxon>
        <taxon>Rhabditomorpha</taxon>
        <taxon>Rhabditoidea</taxon>
        <taxon>Rhabditidae</taxon>
        <taxon>Peloderinae</taxon>
        <taxon>Caenorhabditis</taxon>
    </lineage>
</organism>
<sequence length="683" mass="79569">MVIVERLGTGSYGTVYKFFNEAKQNFFAAKMFQVRDFEGFVAEYTKLRLLNSYAKKAKKTNIVHLLDYFVLNLHCFMSMEYLPFSYTIVRKNWNLLDVFIIRRLLFQLIDGIVFYSSYPFFLVHADLKSRNVMLRGTCFENFQVVIVDFGMANMAHTFTHHHIQTLGYRAPEVAFRFPFYTNIDMFSFGIMALETYCGGNIFAAKNETESIAFMEHVLGPFTFFRERCPDKLFLRKLNNSAMRIPPSLTLKEIFQIYVPEEEEKREAEVQLYDLIAKSLEVDPMARLTPKDAYNHPFFAPLRNSKTALCCARQDDVADNESYGTSNSEILDWLKDPRPGKRLQYLEQVVERKENTCAFFMSVCTRHFLEGTVFELRGEKMILVETLGRGGFGTVYKFFNETTDTFFAAKMFKSSEFNEFAAEYSKLKVLNNFAQKENRENIVKVFHCFENQRHCFITMEFLPQEYSILRQKWNELDIYTIRRLLFQLIDGILFYSASPFHLVHADLKPENLMLRGSDLQNFQVVIVDFGLADRPHVFGDKFVQTMGYRAPEVVFRMSYGKPIDMFSFGIIALETYCGGNIFGATSNANSITFMEYVLGPFYECRKRTRDRTLLASLQENAGKIPPSFSLKEIFGIYVPEDEQKRECEIQLLNLIEQALEAVPSRRLTAKNAYKHPFFLPLRDQ</sequence>
<feature type="domain" description="Protein kinase" evidence="7">
    <location>
        <begin position="1"/>
        <end position="298"/>
    </location>
</feature>
<dbReference type="InterPro" id="IPR050494">
    <property type="entry name" value="Ser_Thr_dual-spec_kinase"/>
</dbReference>
<feature type="binding site" evidence="6">
    <location>
        <position position="409"/>
    </location>
    <ligand>
        <name>ATP</name>
        <dbReference type="ChEBI" id="CHEBI:30616"/>
    </ligand>
</feature>
<dbReference type="Pfam" id="PF00069">
    <property type="entry name" value="Pkinase"/>
    <property type="match status" value="2"/>
</dbReference>
<keyword evidence="9" id="KW-1185">Reference proteome</keyword>
<dbReference type="PANTHER" id="PTHR24058">
    <property type="entry name" value="DUAL SPECIFICITY PROTEIN KINASE"/>
    <property type="match status" value="1"/>
</dbReference>
<evidence type="ECO:0000256" key="3">
    <source>
        <dbReference type="ARBA" id="ARBA00022741"/>
    </source>
</evidence>
<dbReference type="PROSITE" id="PS00107">
    <property type="entry name" value="PROTEIN_KINASE_ATP"/>
    <property type="match status" value="2"/>
</dbReference>
<dbReference type="GO" id="GO:0004674">
    <property type="term" value="F:protein serine/threonine kinase activity"/>
    <property type="evidence" value="ECO:0007669"/>
    <property type="project" value="UniProtKB-KW"/>
</dbReference>
<gene>
    <name evidence="8" type="ORF">CBOVIS_LOCUS2950</name>
</gene>
<dbReference type="PROSITE" id="PS00108">
    <property type="entry name" value="PROTEIN_KINASE_ST"/>
    <property type="match status" value="2"/>
</dbReference>
<evidence type="ECO:0000259" key="7">
    <source>
        <dbReference type="PROSITE" id="PS50011"/>
    </source>
</evidence>
<dbReference type="PROSITE" id="PS50011">
    <property type="entry name" value="PROTEIN_KINASE_DOM"/>
    <property type="match status" value="2"/>
</dbReference>
<proteinExistence type="predicted"/>
<evidence type="ECO:0000256" key="6">
    <source>
        <dbReference type="PROSITE-ProRule" id="PRU10141"/>
    </source>
</evidence>
<dbReference type="SUPFAM" id="SSF56112">
    <property type="entry name" value="Protein kinase-like (PK-like)"/>
    <property type="match status" value="2"/>
</dbReference>
<dbReference type="SMART" id="SM00220">
    <property type="entry name" value="S_TKc"/>
    <property type="match status" value="2"/>
</dbReference>